<organism evidence="3 4">
    <name type="scientific">Klebsiella pneumoniae</name>
    <dbReference type="NCBI Taxonomy" id="573"/>
    <lineage>
        <taxon>Bacteria</taxon>
        <taxon>Pseudomonadati</taxon>
        <taxon>Pseudomonadota</taxon>
        <taxon>Gammaproteobacteria</taxon>
        <taxon>Enterobacterales</taxon>
        <taxon>Enterobacteriaceae</taxon>
        <taxon>Klebsiella/Raoultella group</taxon>
        <taxon>Klebsiella</taxon>
        <taxon>Klebsiella pneumoniae complex</taxon>
    </lineage>
</organism>
<evidence type="ECO:0000313" key="3">
    <source>
        <dbReference type="EMBL" id="STT52736.1"/>
    </source>
</evidence>
<proteinExistence type="predicted"/>
<evidence type="ECO:0000259" key="1">
    <source>
        <dbReference type="Pfam" id="PF17874"/>
    </source>
</evidence>
<dbReference type="Gene3D" id="1.25.40.10">
    <property type="entry name" value="Tetratricopeptide repeat domain"/>
    <property type="match status" value="1"/>
</dbReference>
<dbReference type="GO" id="GO:0004674">
    <property type="term" value="F:protein serine/threonine kinase activity"/>
    <property type="evidence" value="ECO:0007669"/>
    <property type="project" value="UniProtKB-EC"/>
</dbReference>
<dbReference type="Pfam" id="PF17874">
    <property type="entry name" value="TPR_MalT"/>
    <property type="match status" value="1"/>
</dbReference>
<sequence>MKIASLSAELQNDPEHLLRNMHGGTRSIARYLKEVVLDPLPEEVLDFLVKTSFLSRLNAELCNAVTGRDDSKAMLAWIERHNLFLSALDEQGYWFRYHPLLQENLRTMLQQNNDIDRKQLHELASHWFVEQKLWSEAVRHALSAGKPVHSPVQDGASAQSLAEEGDIDTLISWMHHLPPSTDPSRIDLQINLAWALAHYFHFDESRQLLDNLDQMVLHHREDLTRSTWCKLRVVRAICEAFAENIPESLAIVQPLLAEVPCGDTWVDGLICNILSYCHVVNQRYHDALEVQQHMPSPESPLDNLFVSVYRAFIIAQCHLCQGDLGKAGWYAEKTLRQAECYTGTQSTSGATLAPLLAEIAYECQRGDSPEHLLADRLEFIDRFSPPDALSRCYTYLARQALDNDMPYEAERLLEHAQRLAVSRGWQRLQAMLLAEQVRVRLQRGNFTGAEQLQRQLEQMAASFRMDAEHPCQRAIVMSASLSRSRLLLARGQAPQACVLLAEMVSDQESRGTG</sequence>
<evidence type="ECO:0000259" key="2">
    <source>
        <dbReference type="Pfam" id="PF25873"/>
    </source>
</evidence>
<dbReference type="EMBL" id="UGLC01000002">
    <property type="protein sequence ID" value="STT52736.1"/>
    <property type="molecule type" value="Genomic_DNA"/>
</dbReference>
<feature type="domain" description="MalT-like TPR region" evidence="1">
    <location>
        <begin position="233"/>
        <end position="510"/>
    </location>
</feature>
<accession>A0A377WD19</accession>
<dbReference type="InterPro" id="IPR041617">
    <property type="entry name" value="TPR_MalT"/>
</dbReference>
<dbReference type="AlphaFoldDB" id="A0A377WD19"/>
<feature type="domain" description="MalT-like winged helix" evidence="2">
    <location>
        <begin position="34"/>
        <end position="112"/>
    </location>
</feature>
<dbReference type="Pfam" id="PF25873">
    <property type="entry name" value="WHD_MalT"/>
    <property type="match status" value="1"/>
</dbReference>
<reference evidence="3 4" key="1">
    <citation type="submission" date="2018-06" db="EMBL/GenBank/DDBJ databases">
        <authorList>
            <consortium name="Pathogen Informatics"/>
            <person name="Doyle S."/>
        </authorList>
    </citation>
    <scope>NUCLEOTIDE SEQUENCE [LARGE SCALE GENOMIC DNA]</scope>
    <source>
        <strain evidence="3 4">NCTC8849</strain>
    </source>
</reference>
<dbReference type="EC" id="2.7.11.1" evidence="3"/>
<dbReference type="Proteomes" id="UP000254799">
    <property type="component" value="Unassembled WGS sequence"/>
</dbReference>
<dbReference type="InterPro" id="IPR011990">
    <property type="entry name" value="TPR-like_helical_dom_sf"/>
</dbReference>
<keyword evidence="3" id="KW-0808">Transferase</keyword>
<protein>
    <submittedName>
        <fullName evidence="3">Transcriptional regulator AcoK</fullName>
        <ecNumber evidence="3">2.7.11.1</ecNumber>
    </submittedName>
</protein>
<name>A0A377WD19_KLEPN</name>
<gene>
    <name evidence="3" type="primary">acoK_2</name>
    <name evidence="3" type="ORF">NCTC8849_01283</name>
</gene>
<evidence type="ECO:0000313" key="4">
    <source>
        <dbReference type="Proteomes" id="UP000254799"/>
    </source>
</evidence>
<dbReference type="InterPro" id="IPR059106">
    <property type="entry name" value="WHD_MalT"/>
</dbReference>